<dbReference type="SMART" id="SM00448">
    <property type="entry name" value="REC"/>
    <property type="match status" value="1"/>
</dbReference>
<dbReference type="InterPro" id="IPR003661">
    <property type="entry name" value="HisK_dim/P_dom"/>
</dbReference>
<dbReference type="SUPFAM" id="SSF47384">
    <property type="entry name" value="Homodimeric domain of signal transducing histidine kinase"/>
    <property type="match status" value="1"/>
</dbReference>
<proteinExistence type="predicted"/>
<dbReference type="Pfam" id="PF00512">
    <property type="entry name" value="HisKA"/>
    <property type="match status" value="1"/>
</dbReference>
<feature type="domain" description="Histidine kinase" evidence="3">
    <location>
        <begin position="1"/>
        <end position="151"/>
    </location>
</feature>
<feature type="modified residue" description="4-aspartylphosphate" evidence="2">
    <location>
        <position position="209"/>
    </location>
</feature>
<dbReference type="PANTHER" id="PTHR43719">
    <property type="entry name" value="TWO-COMPONENT HISTIDINE KINASE"/>
    <property type="match status" value="1"/>
</dbReference>
<evidence type="ECO:0000259" key="3">
    <source>
        <dbReference type="PROSITE" id="PS50109"/>
    </source>
</evidence>
<organism evidence="5 6">
    <name type="scientific">Geodia barretti</name>
    <name type="common">Barrett's horny sponge</name>
    <dbReference type="NCBI Taxonomy" id="519541"/>
    <lineage>
        <taxon>Eukaryota</taxon>
        <taxon>Metazoa</taxon>
        <taxon>Porifera</taxon>
        <taxon>Demospongiae</taxon>
        <taxon>Heteroscleromorpha</taxon>
        <taxon>Tetractinellida</taxon>
        <taxon>Astrophorina</taxon>
        <taxon>Geodiidae</taxon>
        <taxon>Geodia</taxon>
    </lineage>
</organism>
<dbReference type="InterPro" id="IPR001789">
    <property type="entry name" value="Sig_transdc_resp-reg_receiver"/>
</dbReference>
<dbReference type="EMBL" id="CASHTH010001376">
    <property type="protein sequence ID" value="CAI8014586.1"/>
    <property type="molecule type" value="Genomic_DNA"/>
</dbReference>
<dbReference type="InterPro" id="IPR005467">
    <property type="entry name" value="His_kinase_dom"/>
</dbReference>
<dbReference type="Gene3D" id="3.40.50.2300">
    <property type="match status" value="1"/>
</dbReference>
<keyword evidence="6" id="KW-1185">Reference proteome</keyword>
<evidence type="ECO:0000256" key="1">
    <source>
        <dbReference type="ARBA" id="ARBA00022553"/>
    </source>
</evidence>
<dbReference type="Proteomes" id="UP001174909">
    <property type="component" value="Unassembled WGS sequence"/>
</dbReference>
<dbReference type="InterPro" id="IPR036097">
    <property type="entry name" value="HisK_dim/P_sf"/>
</dbReference>
<dbReference type="PANTHER" id="PTHR43719:SF28">
    <property type="entry name" value="PEROXIDE STRESS-ACTIVATED HISTIDINE KINASE MAK1-RELATED"/>
    <property type="match status" value="1"/>
</dbReference>
<dbReference type="InterPro" id="IPR011006">
    <property type="entry name" value="CheY-like_superfamily"/>
</dbReference>
<feature type="domain" description="Response regulatory" evidence="4">
    <location>
        <begin position="160"/>
        <end position="271"/>
    </location>
</feature>
<dbReference type="GO" id="GO:0000155">
    <property type="term" value="F:phosphorelay sensor kinase activity"/>
    <property type="evidence" value="ECO:0007669"/>
    <property type="project" value="InterPro"/>
</dbReference>
<dbReference type="Gene3D" id="1.10.287.130">
    <property type="match status" value="1"/>
</dbReference>
<dbReference type="Gene3D" id="3.30.565.10">
    <property type="entry name" value="Histidine kinase-like ATPase, C-terminal domain"/>
    <property type="match status" value="1"/>
</dbReference>
<dbReference type="InterPro" id="IPR050956">
    <property type="entry name" value="2C_system_His_kinase"/>
</dbReference>
<evidence type="ECO:0000313" key="6">
    <source>
        <dbReference type="Proteomes" id="UP001174909"/>
    </source>
</evidence>
<dbReference type="PROSITE" id="PS50109">
    <property type="entry name" value="HIS_KIN"/>
    <property type="match status" value="1"/>
</dbReference>
<evidence type="ECO:0000259" key="4">
    <source>
        <dbReference type="PROSITE" id="PS50110"/>
    </source>
</evidence>
<dbReference type="InterPro" id="IPR036890">
    <property type="entry name" value="HATPase_C_sf"/>
</dbReference>
<dbReference type="SMART" id="SM00388">
    <property type="entry name" value="HisKA"/>
    <property type="match status" value="1"/>
</dbReference>
<dbReference type="Pfam" id="PF00072">
    <property type="entry name" value="Response_reg"/>
    <property type="match status" value="1"/>
</dbReference>
<dbReference type="SUPFAM" id="SSF52172">
    <property type="entry name" value="CheY-like"/>
    <property type="match status" value="1"/>
</dbReference>
<sequence>MSHELRTPLNAIIGFAEILRDELVGSINAEQKECLNDIHISGEHLLEMINDILDLSKIEAGKMALQLETFSIVEAVEEVNAIITALAVKKDLDLILNYNQNGMIEADRVKFKQIFYNLLSNAVKFTPKSGKVATELEVGTTELRAEVIDTAEEQTETQKRILVIEDQELNRKVVRIVLQSKGYTVVEATDATEALASLEDAIPQLILMDIALPGQSGEDLTRRIKANLAWVDIPIIALTAAAMSGDRERILKAGCDDYLSKPIDIKVLVNV</sequence>
<reference evidence="5" key="1">
    <citation type="submission" date="2023-03" db="EMBL/GenBank/DDBJ databases">
        <authorList>
            <person name="Steffen K."/>
            <person name="Cardenas P."/>
        </authorList>
    </citation>
    <scope>NUCLEOTIDE SEQUENCE</scope>
</reference>
<protein>
    <submittedName>
        <fullName evidence="5">Non-motile and phage-resistance protein</fullName>
    </submittedName>
</protein>
<gene>
    <name evidence="5" type="ORF">GBAR_LOCUS9096</name>
</gene>
<evidence type="ECO:0000256" key="2">
    <source>
        <dbReference type="PROSITE-ProRule" id="PRU00169"/>
    </source>
</evidence>
<dbReference type="SUPFAM" id="SSF55874">
    <property type="entry name" value="ATPase domain of HSP90 chaperone/DNA topoisomerase II/histidine kinase"/>
    <property type="match status" value="1"/>
</dbReference>
<accession>A0AA35RQP4</accession>
<evidence type="ECO:0000313" key="5">
    <source>
        <dbReference type="EMBL" id="CAI8014586.1"/>
    </source>
</evidence>
<name>A0AA35RQP4_GEOBA</name>
<dbReference type="CDD" id="cd00082">
    <property type="entry name" value="HisKA"/>
    <property type="match status" value="1"/>
</dbReference>
<dbReference type="PROSITE" id="PS50110">
    <property type="entry name" value="RESPONSE_REGULATORY"/>
    <property type="match status" value="1"/>
</dbReference>
<comment type="caution">
    <text evidence="5">The sequence shown here is derived from an EMBL/GenBank/DDBJ whole genome shotgun (WGS) entry which is preliminary data.</text>
</comment>
<keyword evidence="1 2" id="KW-0597">Phosphoprotein</keyword>
<dbReference type="AlphaFoldDB" id="A0AA35RQP4"/>